<dbReference type="InterPro" id="IPR038528">
    <property type="entry name" value="TEL2_C_sf"/>
</dbReference>
<dbReference type="PANTHER" id="PTHR15830">
    <property type="entry name" value="TELOMERE LENGTH REGULATION PROTEIN TEL2 FAMILY MEMBER"/>
    <property type="match status" value="1"/>
</dbReference>
<sequence>MDPSVRRCGMLVAEEAARGAGKTLNFDDWDGTEDGKRWCRDMRQVLNGLDNATDIEVDSDDENEEEDIPQPAELITDMLPSQPAPPPRKSKIEREYDSDDSLSGYASSLASSRSLSPTPSDLEEIEKDPTLRVGHKKVARPVYLAQLGEMIRPTSGSKTDQQEQEVTKIEVALNAADELIRRKMSYGTELEENAVNLVYGFVGLQDNYDLEGFGQKRQGALNALVACCPRKSAPALVEEFFKSQYSAEQRFTVLNALALGARELASLPIPDSAALKADALQRISFPSKRLPTTLHQKYITAEDESTSLQPVRHLLEGISRNAIDSTKDKAADKVPELVRERRLRIRQPAKISEVGSISGGALGIPQSSQMKAKPATTFTDVAAEFFLYPLINRFWMFLRDEQTREMRTAQQASSHRYKSTGTGLILNALVLSHFLATLSILVHASRNAKEWLAVLAPDALELAVALGTRPLSQHMDDKDEDDGGKSKDAVVLTSSLELALVVLDGCVDSDGGRSMSLEHTAMVLGAGEWAGEVLSQLEKGAKVLGGGGMQEVKLRRAAAGVVLKVDEVTSCWKRSMVDV</sequence>
<feature type="compositionally biased region" description="Low complexity" evidence="2">
    <location>
        <begin position="101"/>
        <end position="120"/>
    </location>
</feature>
<evidence type="ECO:0000313" key="5">
    <source>
        <dbReference type="Proteomes" id="UP000308730"/>
    </source>
</evidence>
<dbReference type="AlphaFoldDB" id="A0A4S4N4F1"/>
<name>A0A4S4N4F1_9APHY</name>
<dbReference type="Pfam" id="PF10193">
    <property type="entry name" value="Telomere_reg-2"/>
    <property type="match status" value="1"/>
</dbReference>
<dbReference type="GO" id="GO:0051879">
    <property type="term" value="F:Hsp90 protein binding"/>
    <property type="evidence" value="ECO:0007669"/>
    <property type="project" value="TreeGrafter"/>
</dbReference>
<comment type="caution">
    <text evidence="4">The sequence shown here is derived from an EMBL/GenBank/DDBJ whole genome shotgun (WGS) entry which is preliminary data.</text>
</comment>
<evidence type="ECO:0000313" key="4">
    <source>
        <dbReference type="EMBL" id="THH33904.1"/>
    </source>
</evidence>
<dbReference type="GO" id="GO:0051083">
    <property type="term" value="P:'de novo' cotranslational protein folding"/>
    <property type="evidence" value="ECO:0007669"/>
    <property type="project" value="TreeGrafter"/>
</dbReference>
<dbReference type="InterPro" id="IPR051970">
    <property type="entry name" value="TEL2_Regulation"/>
</dbReference>
<protein>
    <recommendedName>
        <fullName evidence="3">Telomere length regulation protein conserved domain-containing protein</fullName>
    </recommendedName>
</protein>
<proteinExistence type="inferred from homology"/>
<organism evidence="4 5">
    <name type="scientific">Antrodiella citrinella</name>
    <dbReference type="NCBI Taxonomy" id="2447956"/>
    <lineage>
        <taxon>Eukaryota</taxon>
        <taxon>Fungi</taxon>
        <taxon>Dikarya</taxon>
        <taxon>Basidiomycota</taxon>
        <taxon>Agaricomycotina</taxon>
        <taxon>Agaricomycetes</taxon>
        <taxon>Polyporales</taxon>
        <taxon>Steccherinaceae</taxon>
        <taxon>Antrodiella</taxon>
    </lineage>
</organism>
<dbReference type="GO" id="GO:0042162">
    <property type="term" value="F:telomeric DNA binding"/>
    <property type="evidence" value="ECO:0007669"/>
    <property type="project" value="TreeGrafter"/>
</dbReference>
<dbReference type="OrthoDB" id="10254187at2759"/>
<gene>
    <name evidence="4" type="ORF">EUX98_g301</name>
</gene>
<accession>A0A4S4N4F1</accession>
<dbReference type="InterPro" id="IPR019337">
    <property type="entry name" value="Telomere_length_regulation_dom"/>
</dbReference>
<dbReference type="Gene3D" id="1.25.40.720">
    <property type="entry name" value="Telomere length regulation protein 2, C-terminal domain"/>
    <property type="match status" value="1"/>
</dbReference>
<feature type="domain" description="Telomere length regulation protein conserved" evidence="3">
    <location>
        <begin position="141"/>
        <end position="261"/>
    </location>
</feature>
<evidence type="ECO:0000259" key="3">
    <source>
        <dbReference type="Pfam" id="PF10193"/>
    </source>
</evidence>
<dbReference type="EMBL" id="SGPM01000002">
    <property type="protein sequence ID" value="THH33904.1"/>
    <property type="molecule type" value="Genomic_DNA"/>
</dbReference>
<keyword evidence="5" id="KW-1185">Reference proteome</keyword>
<feature type="region of interest" description="Disordered" evidence="2">
    <location>
        <begin position="72"/>
        <end position="129"/>
    </location>
</feature>
<evidence type="ECO:0000256" key="1">
    <source>
        <dbReference type="ARBA" id="ARBA00006133"/>
    </source>
</evidence>
<reference evidence="4 5" key="1">
    <citation type="submission" date="2019-02" db="EMBL/GenBank/DDBJ databases">
        <title>Genome sequencing of the rare red list fungi Antrodiella citrinella (Flaviporus citrinellus).</title>
        <authorList>
            <person name="Buettner E."/>
            <person name="Kellner H."/>
        </authorList>
    </citation>
    <scope>NUCLEOTIDE SEQUENCE [LARGE SCALE GENOMIC DNA]</scope>
    <source>
        <strain evidence="4 5">DSM 108506</strain>
    </source>
</reference>
<comment type="similarity">
    <text evidence="1">Belongs to the TEL2 family.</text>
</comment>
<dbReference type="PANTHER" id="PTHR15830:SF10">
    <property type="entry name" value="TELOMERE LENGTH REGULATION PROTEIN TEL2 HOMOLOG"/>
    <property type="match status" value="1"/>
</dbReference>
<evidence type="ECO:0000256" key="2">
    <source>
        <dbReference type="SAM" id="MobiDB-lite"/>
    </source>
</evidence>
<dbReference type="GO" id="GO:0005829">
    <property type="term" value="C:cytosol"/>
    <property type="evidence" value="ECO:0007669"/>
    <property type="project" value="TreeGrafter"/>
</dbReference>
<dbReference type="Proteomes" id="UP000308730">
    <property type="component" value="Unassembled WGS sequence"/>
</dbReference>